<feature type="compositionally biased region" description="Basic residues" evidence="1">
    <location>
        <begin position="75"/>
        <end position="94"/>
    </location>
</feature>
<name>A0A2Z7BCP0_9LAMI</name>
<gene>
    <name evidence="2" type="ORF">F511_35969</name>
</gene>
<reference evidence="2 3" key="1">
    <citation type="journal article" date="2015" name="Proc. Natl. Acad. Sci. U.S.A.">
        <title>The resurrection genome of Boea hygrometrica: A blueprint for survival of dehydration.</title>
        <authorList>
            <person name="Xiao L."/>
            <person name="Yang G."/>
            <person name="Zhang L."/>
            <person name="Yang X."/>
            <person name="Zhao S."/>
            <person name="Ji Z."/>
            <person name="Zhou Q."/>
            <person name="Hu M."/>
            <person name="Wang Y."/>
            <person name="Chen M."/>
            <person name="Xu Y."/>
            <person name="Jin H."/>
            <person name="Xiao X."/>
            <person name="Hu G."/>
            <person name="Bao F."/>
            <person name="Hu Y."/>
            <person name="Wan P."/>
            <person name="Li L."/>
            <person name="Deng X."/>
            <person name="Kuang T."/>
            <person name="Xiang C."/>
            <person name="Zhu J.K."/>
            <person name="Oliver M.J."/>
            <person name="He Y."/>
        </authorList>
    </citation>
    <scope>NUCLEOTIDE SEQUENCE [LARGE SCALE GENOMIC DNA]</scope>
    <source>
        <strain evidence="3">cv. XS01</strain>
    </source>
</reference>
<feature type="compositionally biased region" description="Basic and acidic residues" evidence="1">
    <location>
        <begin position="58"/>
        <end position="69"/>
    </location>
</feature>
<dbReference type="Proteomes" id="UP000250235">
    <property type="component" value="Unassembled WGS sequence"/>
</dbReference>
<evidence type="ECO:0008006" key="4">
    <source>
        <dbReference type="Google" id="ProtNLM"/>
    </source>
</evidence>
<evidence type="ECO:0000313" key="2">
    <source>
        <dbReference type="EMBL" id="KZV31787.1"/>
    </source>
</evidence>
<dbReference type="AlphaFoldDB" id="A0A2Z7BCP0"/>
<protein>
    <recommendedName>
        <fullName evidence="4">DUF4219 domain-containing protein</fullName>
    </recommendedName>
</protein>
<organism evidence="2 3">
    <name type="scientific">Dorcoceras hygrometricum</name>
    <dbReference type="NCBI Taxonomy" id="472368"/>
    <lineage>
        <taxon>Eukaryota</taxon>
        <taxon>Viridiplantae</taxon>
        <taxon>Streptophyta</taxon>
        <taxon>Embryophyta</taxon>
        <taxon>Tracheophyta</taxon>
        <taxon>Spermatophyta</taxon>
        <taxon>Magnoliopsida</taxon>
        <taxon>eudicotyledons</taxon>
        <taxon>Gunneridae</taxon>
        <taxon>Pentapetalae</taxon>
        <taxon>asterids</taxon>
        <taxon>lamiids</taxon>
        <taxon>Lamiales</taxon>
        <taxon>Gesneriaceae</taxon>
        <taxon>Didymocarpoideae</taxon>
        <taxon>Trichosporeae</taxon>
        <taxon>Loxocarpinae</taxon>
        <taxon>Dorcoceras</taxon>
    </lineage>
</organism>
<accession>A0A2Z7BCP0</accession>
<dbReference type="OrthoDB" id="1301741at2759"/>
<evidence type="ECO:0000313" key="3">
    <source>
        <dbReference type="Proteomes" id="UP000250235"/>
    </source>
</evidence>
<feature type="region of interest" description="Disordered" evidence="1">
    <location>
        <begin position="58"/>
        <end position="94"/>
    </location>
</feature>
<proteinExistence type="predicted"/>
<evidence type="ECO:0000256" key="1">
    <source>
        <dbReference type="SAM" id="MobiDB-lite"/>
    </source>
</evidence>
<dbReference type="EMBL" id="KV007455">
    <property type="protein sequence ID" value="KZV31787.1"/>
    <property type="molecule type" value="Genomic_DNA"/>
</dbReference>
<keyword evidence="3" id="KW-1185">Reference proteome</keyword>
<sequence length="94" mass="11078">MFSKEDYDDWKIRMQANLAAQDDDMWSVITDGPMKIMKINIAFATTDGAPKYVEKRRHEYTNEEKKKANLDNVRPRAHIRVKTHKHMRKLSKSG</sequence>